<protein>
    <submittedName>
        <fullName evidence="1">Uncharacterized protein</fullName>
    </submittedName>
</protein>
<comment type="caution">
    <text evidence="1">The sequence shown here is derived from an EMBL/GenBank/DDBJ whole genome shotgun (WGS) entry which is preliminary data.</text>
</comment>
<name>A0A1F5X002_9BACT</name>
<dbReference type="AlphaFoldDB" id="A0A1F5X002"/>
<dbReference type="EMBL" id="MFID01000014">
    <property type="protein sequence ID" value="OGF81222.1"/>
    <property type="molecule type" value="Genomic_DNA"/>
</dbReference>
<sequence length="70" mass="8766">MIYRTTYIRPNITIEHERIGQKKFYVFNHKGINYKVFQSLRKLRQFLEKRCETWIFECASEKELDRFYNP</sequence>
<accession>A0A1F5X002</accession>
<evidence type="ECO:0000313" key="2">
    <source>
        <dbReference type="Proteomes" id="UP000178114"/>
    </source>
</evidence>
<evidence type="ECO:0000313" key="1">
    <source>
        <dbReference type="EMBL" id="OGF81222.1"/>
    </source>
</evidence>
<gene>
    <name evidence="1" type="ORF">A2930_02030</name>
</gene>
<reference evidence="1 2" key="1">
    <citation type="journal article" date="2016" name="Nat. Commun.">
        <title>Thousands of microbial genomes shed light on interconnected biogeochemical processes in an aquifer system.</title>
        <authorList>
            <person name="Anantharaman K."/>
            <person name="Brown C.T."/>
            <person name="Hug L.A."/>
            <person name="Sharon I."/>
            <person name="Castelle C.J."/>
            <person name="Probst A.J."/>
            <person name="Thomas B.C."/>
            <person name="Singh A."/>
            <person name="Wilkins M.J."/>
            <person name="Karaoz U."/>
            <person name="Brodie E.L."/>
            <person name="Williams K.H."/>
            <person name="Hubbard S.S."/>
            <person name="Banfield J.F."/>
        </authorList>
    </citation>
    <scope>NUCLEOTIDE SEQUENCE [LARGE SCALE GENOMIC DNA]</scope>
</reference>
<proteinExistence type="predicted"/>
<organism evidence="1 2">
    <name type="scientific">Candidatus Giovannonibacteria bacterium RIFCSPLOWO2_01_FULL_45_34</name>
    <dbReference type="NCBI Taxonomy" id="1798351"/>
    <lineage>
        <taxon>Bacteria</taxon>
        <taxon>Candidatus Giovannoniibacteriota</taxon>
    </lineage>
</organism>
<dbReference type="Proteomes" id="UP000178114">
    <property type="component" value="Unassembled WGS sequence"/>
</dbReference>